<feature type="transmembrane region" description="Helical" evidence="1">
    <location>
        <begin position="20"/>
        <end position="40"/>
    </location>
</feature>
<name>A0AA86VM39_9FABA</name>
<keyword evidence="1" id="KW-1133">Transmembrane helix</keyword>
<reference evidence="2" key="1">
    <citation type="submission" date="2023-10" db="EMBL/GenBank/DDBJ databases">
        <authorList>
            <person name="Domelevo Entfellner J.-B."/>
        </authorList>
    </citation>
    <scope>NUCLEOTIDE SEQUENCE</scope>
</reference>
<keyword evidence="1" id="KW-0812">Transmembrane</keyword>
<evidence type="ECO:0000256" key="1">
    <source>
        <dbReference type="SAM" id="Phobius"/>
    </source>
</evidence>
<evidence type="ECO:0000313" key="3">
    <source>
        <dbReference type="Proteomes" id="UP001189624"/>
    </source>
</evidence>
<dbReference type="Proteomes" id="UP001189624">
    <property type="component" value="Chromosome 5"/>
</dbReference>
<evidence type="ECO:0000313" key="2">
    <source>
        <dbReference type="EMBL" id="CAJ1957775.1"/>
    </source>
</evidence>
<dbReference type="EMBL" id="OY731402">
    <property type="protein sequence ID" value="CAJ1957775.1"/>
    <property type="molecule type" value="Genomic_DNA"/>
</dbReference>
<accession>A0AA86VM39</accession>
<protein>
    <submittedName>
        <fullName evidence="2">Uncharacterized protein</fullName>
    </submittedName>
</protein>
<keyword evidence="3" id="KW-1185">Reference proteome</keyword>
<dbReference type="AlphaFoldDB" id="A0AA86VM39"/>
<gene>
    <name evidence="2" type="ORF">AYBTSS11_LOCUS17384</name>
</gene>
<proteinExistence type="predicted"/>
<feature type="non-terminal residue" evidence="2">
    <location>
        <position position="1"/>
    </location>
</feature>
<organism evidence="2 3">
    <name type="scientific">Sphenostylis stenocarpa</name>
    <dbReference type="NCBI Taxonomy" id="92480"/>
    <lineage>
        <taxon>Eukaryota</taxon>
        <taxon>Viridiplantae</taxon>
        <taxon>Streptophyta</taxon>
        <taxon>Embryophyta</taxon>
        <taxon>Tracheophyta</taxon>
        <taxon>Spermatophyta</taxon>
        <taxon>Magnoliopsida</taxon>
        <taxon>eudicotyledons</taxon>
        <taxon>Gunneridae</taxon>
        <taxon>Pentapetalae</taxon>
        <taxon>rosids</taxon>
        <taxon>fabids</taxon>
        <taxon>Fabales</taxon>
        <taxon>Fabaceae</taxon>
        <taxon>Papilionoideae</taxon>
        <taxon>50 kb inversion clade</taxon>
        <taxon>NPAAA clade</taxon>
        <taxon>indigoferoid/millettioid clade</taxon>
        <taxon>Phaseoleae</taxon>
        <taxon>Sphenostylis</taxon>
    </lineage>
</organism>
<sequence length="68" mass="7859">LTKNLKPGLLKGRLSEIKKVYCKIMVLASLISSVILRGYLSYKELETRLAKRQTVRDKGVYCKKIFVR</sequence>
<dbReference type="Gramene" id="rna-AYBTSS11_LOCUS17384">
    <property type="protein sequence ID" value="CAJ1957775.1"/>
    <property type="gene ID" value="gene-AYBTSS11_LOCUS17384"/>
</dbReference>
<feature type="non-terminal residue" evidence="2">
    <location>
        <position position="68"/>
    </location>
</feature>
<keyword evidence="1" id="KW-0472">Membrane</keyword>